<name>A0A927F355_9ACTN</name>
<dbReference type="Pfam" id="PF13602">
    <property type="entry name" value="ADH_zinc_N_2"/>
    <property type="match status" value="1"/>
</dbReference>
<comment type="caution">
    <text evidence="1">The sequence shown here is derived from an EMBL/GenBank/DDBJ whole genome shotgun (WGS) entry which is preliminary data.</text>
</comment>
<reference evidence="1" key="1">
    <citation type="submission" date="2020-09" db="EMBL/GenBank/DDBJ databases">
        <title>Secondary metabolite and genome analysis of marine Streptomyces chumphonensis KK1-2T.</title>
        <authorList>
            <person name="Phongsopitanun W."/>
            <person name="Kanchanasin P."/>
            <person name="Pittayakhajonwut P."/>
            <person name="Suwanborirux K."/>
            <person name="Tanasupawat S."/>
        </authorList>
    </citation>
    <scope>NUCLEOTIDE SEQUENCE</scope>
    <source>
        <strain evidence="1">KK1-2</strain>
    </source>
</reference>
<dbReference type="EMBL" id="JACXYU010000009">
    <property type="protein sequence ID" value="MBD3933456.1"/>
    <property type="molecule type" value="Genomic_DNA"/>
</dbReference>
<dbReference type="Proteomes" id="UP000632289">
    <property type="component" value="Unassembled WGS sequence"/>
</dbReference>
<dbReference type="RefSeq" id="WP_191210734.1">
    <property type="nucleotide sequence ID" value="NZ_JACXYU010000009.1"/>
</dbReference>
<sequence>LRDVAGARSATRLAELVALYEQGKVTVHIRAAYPLARAADAHRDLETGHGRGKAVLVID</sequence>
<dbReference type="AlphaFoldDB" id="A0A927F355"/>
<organism evidence="1 2">
    <name type="scientific">Streptomyces chumphonensis</name>
    <dbReference type="NCBI Taxonomy" id="1214925"/>
    <lineage>
        <taxon>Bacteria</taxon>
        <taxon>Bacillati</taxon>
        <taxon>Actinomycetota</taxon>
        <taxon>Actinomycetes</taxon>
        <taxon>Kitasatosporales</taxon>
        <taxon>Streptomycetaceae</taxon>
        <taxon>Streptomyces</taxon>
    </lineage>
</organism>
<evidence type="ECO:0000313" key="2">
    <source>
        <dbReference type="Proteomes" id="UP000632289"/>
    </source>
</evidence>
<evidence type="ECO:0000313" key="1">
    <source>
        <dbReference type="EMBL" id="MBD3933456.1"/>
    </source>
</evidence>
<protein>
    <submittedName>
        <fullName evidence="1">Zinc-binding dehydrogenase</fullName>
    </submittedName>
</protein>
<dbReference type="Gene3D" id="3.90.180.10">
    <property type="entry name" value="Medium-chain alcohol dehydrogenases, catalytic domain"/>
    <property type="match status" value="1"/>
</dbReference>
<keyword evidence="2" id="KW-1185">Reference proteome</keyword>
<proteinExistence type="predicted"/>
<accession>A0A927F355</accession>
<feature type="non-terminal residue" evidence="1">
    <location>
        <position position="1"/>
    </location>
</feature>
<gene>
    <name evidence="1" type="ORF">IF129_18090</name>
</gene>